<feature type="region of interest" description="Disordered" evidence="2">
    <location>
        <begin position="24"/>
        <end position="67"/>
    </location>
</feature>
<dbReference type="PROSITE" id="PS50202">
    <property type="entry name" value="MSP"/>
    <property type="match status" value="1"/>
</dbReference>
<evidence type="ECO:0000256" key="2">
    <source>
        <dbReference type="SAM" id="MobiDB-lite"/>
    </source>
</evidence>
<feature type="region of interest" description="Disordered" evidence="2">
    <location>
        <begin position="176"/>
        <end position="303"/>
    </location>
</feature>
<keyword evidence="1" id="KW-0206">Cytoskeleton</keyword>
<evidence type="ECO:0000313" key="5">
    <source>
        <dbReference type="WBParaSite" id="MBELARI_LOCUS18689"/>
    </source>
</evidence>
<accession>A0AAF3EX72</accession>
<dbReference type="PANTHER" id="PTHR21513">
    <property type="entry name" value="MAJOR SPERM PROTEIN"/>
    <property type="match status" value="1"/>
</dbReference>
<evidence type="ECO:0000256" key="1">
    <source>
        <dbReference type="RuleBase" id="RU003425"/>
    </source>
</evidence>
<dbReference type="SUPFAM" id="SSF49354">
    <property type="entry name" value="PapD-like"/>
    <property type="match status" value="1"/>
</dbReference>
<dbReference type="AlphaFoldDB" id="A0AAF3EX72"/>
<evidence type="ECO:0000259" key="3">
    <source>
        <dbReference type="PROSITE" id="PS50202"/>
    </source>
</evidence>
<name>A0AAF3EX72_9BILA</name>
<dbReference type="InterPro" id="IPR000535">
    <property type="entry name" value="MSP_dom"/>
</dbReference>
<keyword evidence="1" id="KW-0963">Cytoplasm</keyword>
<dbReference type="WBParaSite" id="MBELARI_LOCUS18689">
    <property type="protein sequence ID" value="MBELARI_LOCUS18689"/>
    <property type="gene ID" value="MBELARI_LOCUS18689"/>
</dbReference>
<comment type="function">
    <text evidence="1">Central component in molecular interactions underlying sperm crawling. Forms an extensive filament system that extends from sperm villipoda, along the leading edge of the pseudopod.</text>
</comment>
<feature type="compositionally biased region" description="Polar residues" evidence="2">
    <location>
        <begin position="44"/>
        <end position="55"/>
    </location>
</feature>
<dbReference type="PANTHER" id="PTHR21513:SF19">
    <property type="entry name" value="MAJOR SPERM PROTEIN"/>
    <property type="match status" value="1"/>
</dbReference>
<reference evidence="5" key="1">
    <citation type="submission" date="2024-02" db="UniProtKB">
        <authorList>
            <consortium name="WormBaseParasite"/>
        </authorList>
    </citation>
    <scope>IDENTIFICATION</scope>
</reference>
<dbReference type="Pfam" id="PF00635">
    <property type="entry name" value="Motile_Sperm"/>
    <property type="match status" value="1"/>
</dbReference>
<dbReference type="InterPro" id="IPR013783">
    <property type="entry name" value="Ig-like_fold"/>
</dbReference>
<evidence type="ECO:0000313" key="4">
    <source>
        <dbReference type="Proteomes" id="UP000887575"/>
    </source>
</evidence>
<protein>
    <recommendedName>
        <fullName evidence="1">Major sperm protein</fullName>
    </recommendedName>
</protein>
<keyword evidence="4" id="KW-1185">Reference proteome</keyword>
<sequence length="303" mass="35396">MLVHFVSPLSHYRAGQVLQHQVEADLSDDGPLSPERKKRKMTPTAPQATAVNAKSTPVPGSRPGEPPFQMKIEPDKYLNIKWKPTPVKMDVKIENTLKSRQTFKIKCTDNDIFRVRPPLGFINPGETAKIRITCTSKTLPENDRHLFAIYHMKSDEDKKTARQVWTTESKPEGVTRLVVVFEEGDEKKDEKKEEKDDKEPKKEAEKDEKKPDGEKKESKEEEKKEEKNDDKGKKEEKMEEKKDEKMEEKKEEETKDEKKEEKKDDAKKKDDEQEAKEDEKKKDEKKDDEQEAKEDEEKKDEKQ</sequence>
<dbReference type="Proteomes" id="UP000887575">
    <property type="component" value="Unassembled WGS sequence"/>
</dbReference>
<proteinExistence type="predicted"/>
<organism evidence="4 5">
    <name type="scientific">Mesorhabditis belari</name>
    <dbReference type="NCBI Taxonomy" id="2138241"/>
    <lineage>
        <taxon>Eukaryota</taxon>
        <taxon>Metazoa</taxon>
        <taxon>Ecdysozoa</taxon>
        <taxon>Nematoda</taxon>
        <taxon>Chromadorea</taxon>
        <taxon>Rhabditida</taxon>
        <taxon>Rhabditina</taxon>
        <taxon>Rhabditomorpha</taxon>
        <taxon>Rhabditoidea</taxon>
        <taxon>Rhabditidae</taxon>
        <taxon>Mesorhabditinae</taxon>
        <taxon>Mesorhabditis</taxon>
    </lineage>
</organism>
<dbReference type="InterPro" id="IPR008962">
    <property type="entry name" value="PapD-like_sf"/>
</dbReference>
<feature type="domain" description="MSP" evidence="3">
    <location>
        <begin position="69"/>
        <end position="183"/>
    </location>
</feature>
<dbReference type="Gene3D" id="2.60.40.10">
    <property type="entry name" value="Immunoglobulins"/>
    <property type="match status" value="1"/>
</dbReference>
<feature type="compositionally biased region" description="Basic and acidic residues" evidence="2">
    <location>
        <begin position="185"/>
        <end position="288"/>
    </location>
</feature>